<organism evidence="1 2">
    <name type="scientific">Streptomyces boncukensis</name>
    <dbReference type="NCBI Taxonomy" id="2711219"/>
    <lineage>
        <taxon>Bacteria</taxon>
        <taxon>Bacillati</taxon>
        <taxon>Actinomycetota</taxon>
        <taxon>Actinomycetes</taxon>
        <taxon>Kitasatosporales</taxon>
        <taxon>Streptomycetaceae</taxon>
        <taxon>Streptomyces</taxon>
    </lineage>
</organism>
<protein>
    <submittedName>
        <fullName evidence="1">Uncharacterized protein</fullName>
    </submittedName>
</protein>
<sequence length="102" mass="10772">MATSQIPSVGRIVRFVSTVSDVPEGGTTPLPVTDLAAIITAVEPLPEGTTRSARKATEHPQVSLTVFAETGVMFRQNVEFDEAGTVPGTWHWPGPMPAEDGA</sequence>
<dbReference type="Proteomes" id="UP000477722">
    <property type="component" value="Unassembled WGS sequence"/>
</dbReference>
<name>A0A6G4WQA0_9ACTN</name>
<comment type="caution">
    <text evidence="1">The sequence shown here is derived from an EMBL/GenBank/DDBJ whole genome shotgun (WGS) entry which is preliminary data.</text>
</comment>
<keyword evidence="2" id="KW-1185">Reference proteome</keyword>
<evidence type="ECO:0000313" key="1">
    <source>
        <dbReference type="EMBL" id="NGO66820.1"/>
    </source>
</evidence>
<gene>
    <name evidence="1" type="ORF">G5C65_00265</name>
</gene>
<dbReference type="EMBL" id="JAAKZZ010000001">
    <property type="protein sequence ID" value="NGO66820.1"/>
    <property type="molecule type" value="Genomic_DNA"/>
</dbReference>
<evidence type="ECO:0000313" key="2">
    <source>
        <dbReference type="Proteomes" id="UP000477722"/>
    </source>
</evidence>
<proteinExistence type="predicted"/>
<dbReference type="AlphaFoldDB" id="A0A6G4WQA0"/>
<reference evidence="1 2" key="1">
    <citation type="submission" date="2020-02" db="EMBL/GenBank/DDBJ databases">
        <title>Whole-genome analyses of novel actinobacteria.</title>
        <authorList>
            <person name="Sahin N."/>
            <person name="Tatar D."/>
        </authorList>
    </citation>
    <scope>NUCLEOTIDE SEQUENCE [LARGE SCALE GENOMIC DNA]</scope>
    <source>
        <strain evidence="1 2">SB3404</strain>
    </source>
</reference>
<dbReference type="RefSeq" id="WP_165296494.1">
    <property type="nucleotide sequence ID" value="NZ_JAAKZZ010000001.1"/>
</dbReference>
<accession>A0A6G4WQA0</accession>